<comment type="caution">
    <text evidence="3">The sequence shown here is derived from an EMBL/GenBank/DDBJ whole genome shotgun (WGS) entry which is preliminary data.</text>
</comment>
<dbReference type="InterPro" id="IPR036700">
    <property type="entry name" value="BOBF_sf"/>
</dbReference>
<keyword evidence="1 2" id="KW-0732">Signal</keyword>
<protein>
    <submittedName>
        <fullName evidence="3">Uncharacterized protein</fullName>
    </submittedName>
</protein>
<sequence>MRKVLLFSALILTTSVASAQFVGPAASGSVAPQGIVTAKAAQELRDDTKVTLEGSIVEALGNEHYLFRDASGEIVVEIDDDDWYGLRVTPEDTVILKGEVDRHHFKPTNIDVDYVILKK</sequence>
<feature type="signal peptide" evidence="2">
    <location>
        <begin position="1"/>
        <end position="19"/>
    </location>
</feature>
<accession>A0A2U2ACE3</accession>
<proteinExistence type="predicted"/>
<name>A0A2U2ACE3_9GAMM</name>
<evidence type="ECO:0000256" key="1">
    <source>
        <dbReference type="ARBA" id="ARBA00022729"/>
    </source>
</evidence>
<dbReference type="EMBL" id="QEWQ01000008">
    <property type="protein sequence ID" value="PWD80318.1"/>
    <property type="molecule type" value="Genomic_DNA"/>
</dbReference>
<dbReference type="InterPro" id="IPR005220">
    <property type="entry name" value="CarO-like"/>
</dbReference>
<evidence type="ECO:0000313" key="4">
    <source>
        <dbReference type="Proteomes" id="UP000245020"/>
    </source>
</evidence>
<feature type="chain" id="PRO_5015781307" evidence="2">
    <location>
        <begin position="20"/>
        <end position="119"/>
    </location>
</feature>
<dbReference type="NCBIfam" id="NF033674">
    <property type="entry name" value="stress_OB_fold"/>
    <property type="match status" value="1"/>
</dbReference>
<dbReference type="Pfam" id="PF04076">
    <property type="entry name" value="BOF"/>
    <property type="match status" value="1"/>
</dbReference>
<dbReference type="OrthoDB" id="598245at2"/>
<dbReference type="SUPFAM" id="SSF101756">
    <property type="entry name" value="Hypothetical protein YgiW"/>
    <property type="match status" value="1"/>
</dbReference>
<dbReference type="RefSeq" id="WP_109189992.1">
    <property type="nucleotide sequence ID" value="NZ_BMYA01000008.1"/>
</dbReference>
<organism evidence="3 4">
    <name type="scientific">Ignatzschineria ureiclastica</name>
    <dbReference type="NCBI Taxonomy" id="472582"/>
    <lineage>
        <taxon>Bacteria</taxon>
        <taxon>Pseudomonadati</taxon>
        <taxon>Pseudomonadota</taxon>
        <taxon>Gammaproteobacteria</taxon>
        <taxon>Cardiobacteriales</taxon>
        <taxon>Ignatzschineriaceae</taxon>
        <taxon>Ignatzschineria</taxon>
    </lineage>
</organism>
<evidence type="ECO:0000256" key="2">
    <source>
        <dbReference type="SAM" id="SignalP"/>
    </source>
</evidence>
<dbReference type="PANTHER" id="PTHR36571:SF1">
    <property type="entry name" value="PROTEIN YGIW"/>
    <property type="match status" value="1"/>
</dbReference>
<dbReference type="AlphaFoldDB" id="A0A2U2ACE3"/>
<dbReference type="PANTHER" id="PTHR36571">
    <property type="entry name" value="PROTEIN YGIW"/>
    <property type="match status" value="1"/>
</dbReference>
<evidence type="ECO:0000313" key="3">
    <source>
        <dbReference type="EMBL" id="PWD80318.1"/>
    </source>
</evidence>
<reference evidence="4" key="1">
    <citation type="submission" date="2018-05" db="EMBL/GenBank/DDBJ databases">
        <title>Ignatzschineria dubaiensis sp. nov., isolated from necrotic foot tissues of dromedaries (Camelus dromedarius) and associated maggots in Dubai, United Arab Emirates.</title>
        <authorList>
            <person name="Tsang C.C."/>
            <person name="Tang J.Y.M."/>
            <person name="Fong J.Y.H."/>
            <person name="Kinne J."/>
            <person name="Lee H.H."/>
            <person name="Joseph M."/>
            <person name="Jose S."/>
            <person name="Schuster R.K."/>
            <person name="Tang Y."/>
            <person name="Sivakumar S."/>
            <person name="Chen J.H.K."/>
            <person name="Teng J.L.L."/>
            <person name="Lau S.K.P."/>
            <person name="Wernery U."/>
            <person name="Woo P.C.Y."/>
        </authorList>
    </citation>
    <scope>NUCLEOTIDE SEQUENCE [LARGE SCALE GENOMIC DNA]</scope>
    <source>
        <strain evidence="4">KCTC 22644</strain>
    </source>
</reference>
<dbReference type="Gene3D" id="2.40.50.200">
    <property type="entry name" value="Bacterial OB-fold"/>
    <property type="match status" value="1"/>
</dbReference>
<keyword evidence="4" id="KW-1185">Reference proteome</keyword>
<gene>
    <name evidence="3" type="ORF">DC083_09615</name>
</gene>
<dbReference type="Proteomes" id="UP000245020">
    <property type="component" value="Unassembled WGS sequence"/>
</dbReference>